<dbReference type="InterPro" id="IPR036397">
    <property type="entry name" value="RNaseH_sf"/>
</dbReference>
<dbReference type="EMBL" id="JBBPBN010000033">
    <property type="protein sequence ID" value="KAK9003597.1"/>
    <property type="molecule type" value="Genomic_DNA"/>
</dbReference>
<feature type="domain" description="RNase H type-1" evidence="1">
    <location>
        <begin position="47"/>
        <end position="139"/>
    </location>
</feature>
<organism evidence="2 3">
    <name type="scientific">Hibiscus sabdariffa</name>
    <name type="common">roselle</name>
    <dbReference type="NCBI Taxonomy" id="183260"/>
    <lineage>
        <taxon>Eukaryota</taxon>
        <taxon>Viridiplantae</taxon>
        <taxon>Streptophyta</taxon>
        <taxon>Embryophyta</taxon>
        <taxon>Tracheophyta</taxon>
        <taxon>Spermatophyta</taxon>
        <taxon>Magnoliopsida</taxon>
        <taxon>eudicotyledons</taxon>
        <taxon>Gunneridae</taxon>
        <taxon>Pentapetalae</taxon>
        <taxon>rosids</taxon>
        <taxon>malvids</taxon>
        <taxon>Malvales</taxon>
        <taxon>Malvaceae</taxon>
        <taxon>Malvoideae</taxon>
        <taxon>Hibiscus</taxon>
    </lineage>
</organism>
<dbReference type="Proteomes" id="UP001396334">
    <property type="component" value="Unassembled WGS sequence"/>
</dbReference>
<sequence>MPFLTTTLFWVRHYVAADSKRQWQSMKSNIPTLVQWHPAPSRWISLNTDGKVCPSSRYAQLGGLFRDSRGSWLHGFGHLIGIVDAFSAKLWAIYDGLLLAWQLGFGFVQVQSDCSRAISVIKATDVINNSFALVRSILNLCQ</sequence>
<dbReference type="CDD" id="cd06222">
    <property type="entry name" value="RNase_H_like"/>
    <property type="match status" value="1"/>
</dbReference>
<dbReference type="InterPro" id="IPR002156">
    <property type="entry name" value="RNaseH_domain"/>
</dbReference>
<reference evidence="2 3" key="1">
    <citation type="journal article" date="2024" name="G3 (Bethesda)">
        <title>Genome assembly of Hibiscus sabdariffa L. provides insights into metabolisms of medicinal natural products.</title>
        <authorList>
            <person name="Kim T."/>
        </authorList>
    </citation>
    <scope>NUCLEOTIDE SEQUENCE [LARGE SCALE GENOMIC DNA]</scope>
    <source>
        <strain evidence="2">TK-2024</strain>
        <tissue evidence="2">Old leaves</tissue>
    </source>
</reference>
<evidence type="ECO:0000259" key="1">
    <source>
        <dbReference type="Pfam" id="PF13456"/>
    </source>
</evidence>
<gene>
    <name evidence="2" type="ORF">V6N11_084237</name>
</gene>
<dbReference type="Pfam" id="PF13456">
    <property type="entry name" value="RVT_3"/>
    <property type="match status" value="1"/>
</dbReference>
<proteinExistence type="predicted"/>
<evidence type="ECO:0000313" key="3">
    <source>
        <dbReference type="Proteomes" id="UP001396334"/>
    </source>
</evidence>
<dbReference type="SUPFAM" id="SSF53098">
    <property type="entry name" value="Ribonuclease H-like"/>
    <property type="match status" value="1"/>
</dbReference>
<protein>
    <recommendedName>
        <fullName evidence="1">RNase H type-1 domain-containing protein</fullName>
    </recommendedName>
</protein>
<comment type="caution">
    <text evidence="2">The sequence shown here is derived from an EMBL/GenBank/DDBJ whole genome shotgun (WGS) entry which is preliminary data.</text>
</comment>
<dbReference type="InterPro" id="IPR044730">
    <property type="entry name" value="RNase_H-like_dom_plant"/>
</dbReference>
<dbReference type="InterPro" id="IPR053151">
    <property type="entry name" value="RNase_H-like"/>
</dbReference>
<evidence type="ECO:0000313" key="2">
    <source>
        <dbReference type="EMBL" id="KAK9003597.1"/>
    </source>
</evidence>
<dbReference type="Gene3D" id="3.30.420.10">
    <property type="entry name" value="Ribonuclease H-like superfamily/Ribonuclease H"/>
    <property type="match status" value="1"/>
</dbReference>
<dbReference type="PANTHER" id="PTHR47723:SF19">
    <property type="entry name" value="POLYNUCLEOTIDYL TRANSFERASE, RIBONUCLEASE H-LIKE SUPERFAMILY PROTEIN"/>
    <property type="match status" value="1"/>
</dbReference>
<accession>A0ABR2QSG5</accession>
<keyword evidence="3" id="KW-1185">Reference proteome</keyword>
<dbReference type="PANTHER" id="PTHR47723">
    <property type="entry name" value="OS05G0353850 PROTEIN"/>
    <property type="match status" value="1"/>
</dbReference>
<dbReference type="InterPro" id="IPR012337">
    <property type="entry name" value="RNaseH-like_sf"/>
</dbReference>
<name>A0ABR2QSG5_9ROSI</name>